<gene>
    <name evidence="1" type="ORF">Bpfe_010269</name>
</gene>
<evidence type="ECO:0000313" key="1">
    <source>
        <dbReference type="EMBL" id="KAK0060435.1"/>
    </source>
</evidence>
<comment type="caution">
    <text evidence="1">The sequence shown here is derived from an EMBL/GenBank/DDBJ whole genome shotgun (WGS) entry which is preliminary data.</text>
</comment>
<name>A0AAD8BV70_BIOPF</name>
<evidence type="ECO:0000313" key="2">
    <source>
        <dbReference type="Proteomes" id="UP001233172"/>
    </source>
</evidence>
<dbReference type="Proteomes" id="UP001233172">
    <property type="component" value="Unassembled WGS sequence"/>
</dbReference>
<sequence>MAKYSNPLSVPHPIPIATNIAVQRQVPVLVPGEVNMRSNAPSCKFASPGFATINPPFSYYYQMTPENYTKAFTSAGRLVGVNQEVPYPYENRLYHQIPFNRAVDWSQTDVFLCEAKSKECMMELLRKRSETENPKKKPCSTQVEPAEYFTAENDEGYNQWATRQQQENGAKETSTLEKEKAAIPQDIKDLPGHYGPSLLETSNETYGQYIDLLPKYPAIYPQKEKLSPGPLKVMVSFRPTNMSDHPPIPDHAFAVDPREMVNGDCCYNRGINGAIYYPEVPGRQHRTSYTFSNRHKGLGPAAGEKTPRFTFPMYSLTGLELNRPLPQRVGVVAGVGGKEKFRLHVPPRSVPFIYKRYMSYSAPACKDPETEPNPAKIPRKQNCAPCDPKTCVLSSTNPCSLDFINPQILPVPIEIRKHPPIVNKGSRSRDTLSPTK</sequence>
<proteinExistence type="predicted"/>
<protein>
    <submittedName>
        <fullName evidence="1">Uncharacterized protein</fullName>
    </submittedName>
</protein>
<keyword evidence="2" id="KW-1185">Reference proteome</keyword>
<dbReference type="EMBL" id="JASAOG010000036">
    <property type="protein sequence ID" value="KAK0060435.1"/>
    <property type="molecule type" value="Genomic_DNA"/>
</dbReference>
<organism evidence="1 2">
    <name type="scientific">Biomphalaria pfeifferi</name>
    <name type="common">Bloodfluke planorb</name>
    <name type="synonym">Freshwater snail</name>
    <dbReference type="NCBI Taxonomy" id="112525"/>
    <lineage>
        <taxon>Eukaryota</taxon>
        <taxon>Metazoa</taxon>
        <taxon>Spiralia</taxon>
        <taxon>Lophotrochozoa</taxon>
        <taxon>Mollusca</taxon>
        <taxon>Gastropoda</taxon>
        <taxon>Heterobranchia</taxon>
        <taxon>Euthyneura</taxon>
        <taxon>Panpulmonata</taxon>
        <taxon>Hygrophila</taxon>
        <taxon>Lymnaeoidea</taxon>
        <taxon>Planorbidae</taxon>
        <taxon>Biomphalaria</taxon>
    </lineage>
</organism>
<reference evidence="1" key="2">
    <citation type="submission" date="2023-04" db="EMBL/GenBank/DDBJ databases">
        <authorList>
            <person name="Bu L."/>
            <person name="Lu L."/>
            <person name="Laidemitt M.R."/>
            <person name="Zhang S.M."/>
            <person name="Mutuku M."/>
            <person name="Mkoji G."/>
            <person name="Steinauer M."/>
            <person name="Loker E.S."/>
        </authorList>
    </citation>
    <scope>NUCLEOTIDE SEQUENCE</scope>
    <source>
        <strain evidence="1">KasaAsao</strain>
        <tissue evidence="1">Whole Snail</tissue>
    </source>
</reference>
<accession>A0AAD8BV70</accession>
<dbReference type="AlphaFoldDB" id="A0AAD8BV70"/>
<reference evidence="1" key="1">
    <citation type="journal article" date="2023" name="PLoS Negl. Trop. Dis.">
        <title>A genome sequence for Biomphalaria pfeifferi, the major vector snail for the human-infecting parasite Schistosoma mansoni.</title>
        <authorList>
            <person name="Bu L."/>
            <person name="Lu L."/>
            <person name="Laidemitt M.R."/>
            <person name="Zhang S.M."/>
            <person name="Mutuku M."/>
            <person name="Mkoji G."/>
            <person name="Steinauer M."/>
            <person name="Loker E.S."/>
        </authorList>
    </citation>
    <scope>NUCLEOTIDE SEQUENCE</scope>
    <source>
        <strain evidence="1">KasaAsao</strain>
    </source>
</reference>